<organism evidence="7 8">
    <name type="scientific">Rotaria sordida</name>
    <dbReference type="NCBI Taxonomy" id="392033"/>
    <lineage>
        <taxon>Eukaryota</taxon>
        <taxon>Metazoa</taxon>
        <taxon>Spiralia</taxon>
        <taxon>Gnathifera</taxon>
        <taxon>Rotifera</taxon>
        <taxon>Eurotatoria</taxon>
        <taxon>Bdelloidea</taxon>
        <taxon>Philodinida</taxon>
        <taxon>Philodinidae</taxon>
        <taxon>Rotaria</taxon>
    </lineage>
</organism>
<protein>
    <recommendedName>
        <fullName evidence="5">Kinesin light chain</fullName>
    </recommendedName>
</protein>
<dbReference type="EMBL" id="CAJOBD010002104">
    <property type="protein sequence ID" value="CAF3856075.1"/>
    <property type="molecule type" value="Genomic_DNA"/>
</dbReference>
<dbReference type="Pfam" id="PF13424">
    <property type="entry name" value="TPR_12"/>
    <property type="match status" value="3"/>
</dbReference>
<dbReference type="PROSITE" id="PS50005">
    <property type="entry name" value="TPR"/>
    <property type="match status" value="6"/>
</dbReference>
<dbReference type="Gene3D" id="1.25.40.10">
    <property type="entry name" value="Tetratricopeptide repeat domain"/>
    <property type="match status" value="2"/>
</dbReference>
<dbReference type="SMART" id="SM00028">
    <property type="entry name" value="TPR"/>
    <property type="match status" value="6"/>
</dbReference>
<dbReference type="PANTHER" id="PTHR45641:SF1">
    <property type="entry name" value="AAA+ ATPASE DOMAIN-CONTAINING PROTEIN"/>
    <property type="match status" value="1"/>
</dbReference>
<feature type="repeat" description="TPR" evidence="3">
    <location>
        <begin position="198"/>
        <end position="231"/>
    </location>
</feature>
<dbReference type="AlphaFoldDB" id="A0A819ETL2"/>
<reference evidence="7" key="1">
    <citation type="submission" date="2021-02" db="EMBL/GenBank/DDBJ databases">
        <authorList>
            <person name="Nowell W R."/>
        </authorList>
    </citation>
    <scope>NUCLEOTIDE SEQUENCE</scope>
</reference>
<evidence type="ECO:0000256" key="2">
    <source>
        <dbReference type="ARBA" id="ARBA00022803"/>
    </source>
</evidence>
<feature type="repeat" description="TPR" evidence="3">
    <location>
        <begin position="156"/>
        <end position="189"/>
    </location>
</feature>
<gene>
    <name evidence="7" type="ORF">JBS370_LOCUS18517</name>
</gene>
<keyword evidence="2 3" id="KW-0802">TPR repeat</keyword>
<dbReference type="Pfam" id="PF01436">
    <property type="entry name" value="NHL"/>
    <property type="match status" value="1"/>
</dbReference>
<comment type="subcellular location">
    <subcellularLocation>
        <location evidence="5">Cytoplasm</location>
        <location evidence="5">Cytoskeleton</location>
    </subcellularLocation>
</comment>
<evidence type="ECO:0000256" key="5">
    <source>
        <dbReference type="RuleBase" id="RU367020"/>
    </source>
</evidence>
<evidence type="ECO:0000313" key="7">
    <source>
        <dbReference type="EMBL" id="CAF3856075.1"/>
    </source>
</evidence>
<sequence>MGEYSKALSSFERSLEIRKIALPPNHPDLATSYNNIGAMYSHMGEYSKALSSFERSLEIEKIALPPNHPDLATSYNNIGMVYYNMGDYSKALSSYERSLEIQKIALPPNHLDLAQSYNNIGAVYFHIGEHSKALSSLERSLEIRKIALPPNHPDFAQSYNNIGMVYDNMGEYSKALSSYERSLEIRKIALPPNHPGLAASYNNIGMVYDNMGEYSKALSSYERSLEIRKIALPPNHPGLAASYNNIASVYNNMGEYSKALSFYERSLEILRESVPSTHPHLNWKNIIAKHRGTKVLRSFTIRQQLAAIGCIILCCFSCIECVKISSCAKWNRTGVTIAGTGIAGSSAEQLHDPTGIFIHKKTNILYVADYGNKRIQTFDLNKLSTTGNTVASLTSNPHKVFVDDDSNGPTIYISLPLSDHIEKWVYGATSGVPIGDACFSCLGIWVDKEKNLYTVESSRFRVRKWSPQTNNSTVVAGRTDLNGSTPDRFGLPDGISVDETTGDIYVTDYINNRVQKWAKDSETGMTVAGSDFTSLSGPSCVIVDEETKTMYIVDRHNERVQRWLAGASSGDTVVGGTGRSNSSDQLNEPRHADFDSKGNLYVSDAWNHRVQMYTLIDNEPCRTSAEGLIVRPPNPADLPLGPYFQFITTDLEKMQWIGSILVCRHIGFDGPKIEFTADVKIDYDRDILYEDLFGMCAYRINLYIEIPPDEGEEKITWKTD</sequence>
<keyword evidence="1" id="KW-0677">Repeat</keyword>
<comment type="similarity">
    <text evidence="5">Belongs to the kinesin light chain family.</text>
</comment>
<dbReference type="InterPro" id="IPR001258">
    <property type="entry name" value="NHL_repeat"/>
</dbReference>
<keyword evidence="5" id="KW-0505">Motor protein</keyword>
<dbReference type="PROSITE" id="PS51125">
    <property type="entry name" value="NHL"/>
    <property type="match status" value="1"/>
</dbReference>
<dbReference type="PRINTS" id="PR00381">
    <property type="entry name" value="KINESINLIGHT"/>
</dbReference>
<keyword evidence="5" id="KW-0493">Microtubule</keyword>
<feature type="region of interest" description="Disordered" evidence="6">
    <location>
        <begin position="571"/>
        <end position="592"/>
    </location>
</feature>
<dbReference type="Gene3D" id="2.120.10.30">
    <property type="entry name" value="TolB, C-terminal domain"/>
    <property type="match status" value="2"/>
</dbReference>
<dbReference type="PROSITE" id="PS50293">
    <property type="entry name" value="TPR_REGION"/>
    <property type="match status" value="6"/>
</dbReference>
<comment type="function">
    <text evidence="5">Kinesin is a microtubule-associated force-producing protein that play a role in organelle transport.</text>
</comment>
<dbReference type="CDD" id="cd05819">
    <property type="entry name" value="NHL"/>
    <property type="match status" value="1"/>
</dbReference>
<dbReference type="InterPro" id="IPR011990">
    <property type="entry name" value="TPR-like_helical_dom_sf"/>
</dbReference>
<dbReference type="Pfam" id="PF13374">
    <property type="entry name" value="TPR_10"/>
    <property type="match status" value="1"/>
</dbReference>
<evidence type="ECO:0000256" key="1">
    <source>
        <dbReference type="ARBA" id="ARBA00022737"/>
    </source>
</evidence>
<name>A0A819ETL2_9BILA</name>
<dbReference type="InterPro" id="IPR019734">
    <property type="entry name" value="TPR_rpt"/>
</dbReference>
<feature type="repeat" description="TPR" evidence="3">
    <location>
        <begin position="114"/>
        <end position="147"/>
    </location>
</feature>
<feature type="repeat" description="TPR" evidence="3">
    <location>
        <begin position="240"/>
        <end position="273"/>
    </location>
</feature>
<dbReference type="SUPFAM" id="SSF81901">
    <property type="entry name" value="HCP-like"/>
    <property type="match status" value="1"/>
</dbReference>
<evidence type="ECO:0000256" key="3">
    <source>
        <dbReference type="PROSITE-ProRule" id="PRU00339"/>
    </source>
</evidence>
<dbReference type="PANTHER" id="PTHR45641">
    <property type="entry name" value="TETRATRICOPEPTIDE REPEAT PROTEIN (AFU_ORTHOLOGUE AFUA_6G03870)"/>
    <property type="match status" value="1"/>
</dbReference>
<feature type="repeat" description="NHL" evidence="4">
    <location>
        <begin position="483"/>
        <end position="520"/>
    </location>
</feature>
<keyword evidence="5" id="KW-0206">Cytoskeleton</keyword>
<dbReference type="InterPro" id="IPR011042">
    <property type="entry name" value="6-blade_b-propeller_TolB-like"/>
</dbReference>
<keyword evidence="5" id="KW-0963">Cytoplasm</keyword>
<comment type="subunit">
    <text evidence="5">Oligomeric complex composed of two heavy chains and two light chains.</text>
</comment>
<evidence type="ECO:0000256" key="6">
    <source>
        <dbReference type="SAM" id="MobiDB-lite"/>
    </source>
</evidence>
<accession>A0A819ETL2</accession>
<comment type="caution">
    <text evidence="7">The sequence shown here is derived from an EMBL/GenBank/DDBJ whole genome shotgun (WGS) entry which is preliminary data.</text>
</comment>
<evidence type="ECO:0000256" key="4">
    <source>
        <dbReference type="PROSITE-ProRule" id="PRU00504"/>
    </source>
</evidence>
<feature type="repeat" description="TPR" evidence="3">
    <location>
        <begin position="30"/>
        <end position="63"/>
    </location>
</feature>
<feature type="repeat" description="TPR" evidence="3">
    <location>
        <begin position="72"/>
        <end position="105"/>
    </location>
</feature>
<proteinExistence type="inferred from homology"/>
<dbReference type="GO" id="GO:0005871">
    <property type="term" value="C:kinesin complex"/>
    <property type="evidence" value="ECO:0007669"/>
    <property type="project" value="UniProtKB-UniRule"/>
</dbReference>
<dbReference type="SUPFAM" id="SSF101898">
    <property type="entry name" value="NHL repeat"/>
    <property type="match status" value="1"/>
</dbReference>
<evidence type="ECO:0000313" key="8">
    <source>
        <dbReference type="Proteomes" id="UP000663836"/>
    </source>
</evidence>
<dbReference type="GO" id="GO:0005874">
    <property type="term" value="C:microtubule"/>
    <property type="evidence" value="ECO:0007669"/>
    <property type="project" value="UniProtKB-UniRule"/>
</dbReference>
<dbReference type="Proteomes" id="UP000663836">
    <property type="component" value="Unassembled WGS sequence"/>
</dbReference>